<evidence type="ECO:0000313" key="1">
    <source>
        <dbReference type="EMBL" id="RNL51017.1"/>
    </source>
</evidence>
<keyword evidence="2" id="KW-1185">Reference proteome</keyword>
<dbReference type="OrthoDB" id="677448at2"/>
<accession>A0A3N0BPP2</accession>
<proteinExistence type="predicted"/>
<organism evidence="1 2">
    <name type="scientific">Pedobacter jejuensis</name>
    <dbReference type="NCBI Taxonomy" id="1268550"/>
    <lineage>
        <taxon>Bacteria</taxon>
        <taxon>Pseudomonadati</taxon>
        <taxon>Bacteroidota</taxon>
        <taxon>Sphingobacteriia</taxon>
        <taxon>Sphingobacteriales</taxon>
        <taxon>Sphingobacteriaceae</taxon>
        <taxon>Pedobacter</taxon>
    </lineage>
</organism>
<evidence type="ECO:0000313" key="2">
    <source>
        <dbReference type="Proteomes" id="UP000274046"/>
    </source>
</evidence>
<name>A0A3N0BPP2_9SPHI</name>
<reference evidence="1 2" key="1">
    <citation type="submission" date="2018-10" db="EMBL/GenBank/DDBJ databases">
        <title>Genome sequencing of Pedobacter jejuensis TNB23.</title>
        <authorList>
            <person name="Cho Y.-J."/>
            <person name="Cho A."/>
            <person name="Kim O.-S."/>
        </authorList>
    </citation>
    <scope>NUCLEOTIDE SEQUENCE [LARGE SCALE GENOMIC DNA]</scope>
    <source>
        <strain evidence="1 2">TNB23</strain>
    </source>
</reference>
<dbReference type="Proteomes" id="UP000274046">
    <property type="component" value="Unassembled WGS sequence"/>
</dbReference>
<dbReference type="RefSeq" id="WP_123206641.1">
    <property type="nucleotide sequence ID" value="NZ_RBEE01000042.1"/>
</dbReference>
<dbReference type="EMBL" id="RBEE01000042">
    <property type="protein sequence ID" value="RNL51017.1"/>
    <property type="molecule type" value="Genomic_DNA"/>
</dbReference>
<comment type="caution">
    <text evidence="1">The sequence shown here is derived from an EMBL/GenBank/DDBJ whole genome shotgun (WGS) entry which is preliminary data.</text>
</comment>
<gene>
    <name evidence="1" type="ORF">D7004_14920</name>
</gene>
<protein>
    <submittedName>
        <fullName evidence="1">Uncharacterized protein</fullName>
    </submittedName>
</protein>
<sequence>MNENLENNDWMNEAPTLAAMGKRNPFSVPAGYFDNCKQDVLSEVFLNSLKQNTNQHVFEVPQNYFEELTEMIETRIAIEQSAQLNNSFAVPENYFETLQSRIINKIEAEQPVKKEAKIIPLWRRGFVKYASAACFLLISSFGVYFYQNNETADVVSVPQMQSADLANDQVLYDIDETTIIDHLEAQNISNTNTTSASDTEVENYILNNYSSSDLAQEL</sequence>
<dbReference type="AlphaFoldDB" id="A0A3N0BPP2"/>